<evidence type="ECO:0000313" key="1">
    <source>
        <dbReference type="EMBL" id="MYL36024.1"/>
    </source>
</evidence>
<reference evidence="1 2" key="1">
    <citation type="submission" date="2019-11" db="EMBL/GenBank/DDBJ databases">
        <title>Genome sequences of 17 halophilic strains isolated from different environments.</title>
        <authorList>
            <person name="Furrow R.E."/>
        </authorList>
    </citation>
    <scope>NUCLEOTIDE SEQUENCE [LARGE SCALE GENOMIC DNA]</scope>
    <source>
        <strain evidence="1 2">22514_16_FS</strain>
    </source>
</reference>
<dbReference type="RefSeq" id="WP_160910323.1">
    <property type="nucleotide sequence ID" value="NZ_WMEQ01000026.1"/>
</dbReference>
<organism evidence="1 2">
    <name type="scientific">Pontibacillus yanchengensis</name>
    <dbReference type="NCBI Taxonomy" id="462910"/>
    <lineage>
        <taxon>Bacteria</taxon>
        <taxon>Bacillati</taxon>
        <taxon>Bacillota</taxon>
        <taxon>Bacilli</taxon>
        <taxon>Bacillales</taxon>
        <taxon>Bacillaceae</taxon>
        <taxon>Pontibacillus</taxon>
    </lineage>
</organism>
<protein>
    <recommendedName>
        <fullName evidence="3">Major capsid protein</fullName>
    </recommendedName>
</protein>
<evidence type="ECO:0008006" key="3">
    <source>
        <dbReference type="Google" id="ProtNLM"/>
    </source>
</evidence>
<evidence type="ECO:0000313" key="2">
    <source>
        <dbReference type="Proteomes" id="UP000468638"/>
    </source>
</evidence>
<name>A0A6I5A6S2_9BACI</name>
<sequence>MTKRNYDLFEELDNSKKSITTSDLDNGVLTPEKQEEYIRVLHGKSVVLKDTHFIDMGAQQVDIDRTGFGQRVMRGIKADGTSEESKPYFKTNKLIAKPVGFDFALQDHAARRSIEKDNLGETLIAMAGATSAVDLEDLFFNGNTESQDPLLVETDGWFKKATHQETVEVDYETVEDIEKVFEKALEVLPKEYFDNPEEYAFYVPYDVHKAYRDLLKERATQTGDDATTKAKLPDYEGIPVKHVNVLNRPESGDKVLLCNPRNMVHGIFYETTIEDQRNAKKRQTDYVVTAEADCHFENQEAAVTVTITEPSA</sequence>
<dbReference type="AlphaFoldDB" id="A0A6I5A6S2"/>
<dbReference type="EMBL" id="WMEQ01000026">
    <property type="protein sequence ID" value="MYL36024.1"/>
    <property type="molecule type" value="Genomic_DNA"/>
</dbReference>
<dbReference type="OrthoDB" id="2079182at2"/>
<proteinExistence type="predicted"/>
<dbReference type="Proteomes" id="UP000468638">
    <property type="component" value="Unassembled WGS sequence"/>
</dbReference>
<comment type="caution">
    <text evidence="1">The sequence shown here is derived from an EMBL/GenBank/DDBJ whole genome shotgun (WGS) entry which is preliminary data.</text>
</comment>
<gene>
    <name evidence="1" type="ORF">GLW05_20855</name>
</gene>
<accession>A0A6I5A6S2</accession>